<evidence type="ECO:0000313" key="3">
    <source>
        <dbReference type="EMBL" id="SEK33289.1"/>
    </source>
</evidence>
<dbReference type="GO" id="GO:0015562">
    <property type="term" value="F:efflux transmembrane transporter activity"/>
    <property type="evidence" value="ECO:0007669"/>
    <property type="project" value="InterPro"/>
</dbReference>
<dbReference type="PANTHER" id="PTHR30203:SF25">
    <property type="entry name" value="OUTER MEMBRANE PROTEIN-RELATED"/>
    <property type="match status" value="1"/>
</dbReference>
<dbReference type="GO" id="GO:0005886">
    <property type="term" value="C:plasma membrane"/>
    <property type="evidence" value="ECO:0007669"/>
    <property type="project" value="UniProtKB-SubCell"/>
</dbReference>
<keyword evidence="2 3" id="KW-0449">Lipoprotein</keyword>
<organism evidence="3 4">
    <name type="scientific">Paraburkholderia caballeronis</name>
    <dbReference type="NCBI Taxonomy" id="416943"/>
    <lineage>
        <taxon>Bacteria</taxon>
        <taxon>Pseudomonadati</taxon>
        <taxon>Pseudomonadota</taxon>
        <taxon>Betaproteobacteria</taxon>
        <taxon>Burkholderiales</taxon>
        <taxon>Burkholderiaceae</taxon>
        <taxon>Paraburkholderia</taxon>
    </lineage>
</organism>
<keyword evidence="2" id="KW-1134">Transmembrane beta strand</keyword>
<evidence type="ECO:0000256" key="2">
    <source>
        <dbReference type="RuleBase" id="RU362097"/>
    </source>
</evidence>
<keyword evidence="2" id="KW-0732">Signal</keyword>
<evidence type="ECO:0000256" key="1">
    <source>
        <dbReference type="ARBA" id="ARBA00007613"/>
    </source>
</evidence>
<keyword evidence="2" id="KW-0472">Membrane</keyword>
<dbReference type="AlphaFoldDB" id="A0A1H7G571"/>
<dbReference type="Gene3D" id="1.20.1600.10">
    <property type="entry name" value="Outer membrane efflux proteins (OEP)"/>
    <property type="match status" value="1"/>
</dbReference>
<dbReference type="InterPro" id="IPR010131">
    <property type="entry name" value="MdtP/NodT-like"/>
</dbReference>
<evidence type="ECO:0000313" key="4">
    <source>
        <dbReference type="Proteomes" id="UP000199120"/>
    </source>
</evidence>
<keyword evidence="2" id="KW-0564">Palmitate</keyword>
<dbReference type="NCBIfam" id="TIGR01845">
    <property type="entry name" value="outer_NodT"/>
    <property type="match status" value="1"/>
</dbReference>
<keyword evidence="2" id="KW-0812">Transmembrane</keyword>
<name>A0A1H7G571_9BURK</name>
<accession>A0A1H7G571</accession>
<sequence>MMPSIRSRARARTGAAAAWMLAVALSGCAVGPDYVAPSAGLAPFHNLGAVSARRAALPAPPLDQWWTGFHDPMLVTLVQRALAQNLDVAAAFARVQQARAAASGAGAELLPSVDFGTSATAAHQSVEGPLGSLARNFPGYTRGQREYTLGPSASWEIDLFGGLRRGAQAATDEMQAAQAERAGTRITVAADAADAYLQIRGYQARLAVARQQVGTDAHLLDLVRARYQAGQADGREVAQAEALLRGAQASIPPLRAGLESQLNRLDVLMGAQPGTYAADLAQPGEIPAVPAIGADNQPLDVLRRRPDVRAAERRLAASSERIGEAISDYYPKISLSGALGFDSLNVGHFLTSNAFQATGAGALRWRLFDFGKIDAEVAQAHGANAEALAQYRLAVLKAAEDVEDALSLLSETEVHVAELQGQVDALVRARDLSQRAYEAGAIPLTDVLDANRELLVARDQLDAGRADAARAAVSAFRALGGGWDVSPPGANEVAAAGG</sequence>
<feature type="signal peptide" evidence="2">
    <location>
        <begin position="1"/>
        <end position="29"/>
    </location>
</feature>
<dbReference type="Proteomes" id="UP000199120">
    <property type="component" value="Unassembled WGS sequence"/>
</dbReference>
<dbReference type="PANTHER" id="PTHR30203">
    <property type="entry name" value="OUTER MEMBRANE CATION EFFLUX PROTEIN"/>
    <property type="match status" value="1"/>
</dbReference>
<protein>
    <submittedName>
        <fullName evidence="3">Efflux transporter, outer membrane factor (OMF) lipoprotein, NodT family</fullName>
    </submittedName>
</protein>
<gene>
    <name evidence="3" type="ORF">SAMN05192542_101611</name>
</gene>
<comment type="subcellular location">
    <subcellularLocation>
        <location evidence="2">Cell membrane</location>
        <topology evidence="2">Lipid-anchor</topology>
    </subcellularLocation>
</comment>
<comment type="similarity">
    <text evidence="1 2">Belongs to the outer membrane factor (OMF) (TC 1.B.17) family.</text>
</comment>
<keyword evidence="4" id="KW-1185">Reference proteome</keyword>
<reference evidence="4" key="1">
    <citation type="submission" date="2016-10" db="EMBL/GenBank/DDBJ databases">
        <authorList>
            <person name="Varghese N."/>
            <person name="Submissions S."/>
        </authorList>
    </citation>
    <scope>NUCLEOTIDE SEQUENCE [LARGE SCALE GENOMIC DNA]</scope>
    <source>
        <strain evidence="4">LMG 26416</strain>
    </source>
</reference>
<dbReference type="Gene3D" id="2.20.200.10">
    <property type="entry name" value="Outer membrane efflux proteins (OEP)"/>
    <property type="match status" value="1"/>
</dbReference>
<feature type="chain" id="PRO_5016187270" evidence="2">
    <location>
        <begin position="30"/>
        <end position="498"/>
    </location>
</feature>
<dbReference type="EMBL" id="FOAJ01000001">
    <property type="protein sequence ID" value="SEK33289.1"/>
    <property type="molecule type" value="Genomic_DNA"/>
</dbReference>
<dbReference type="PROSITE" id="PS51257">
    <property type="entry name" value="PROKAR_LIPOPROTEIN"/>
    <property type="match status" value="1"/>
</dbReference>
<dbReference type="InterPro" id="IPR003423">
    <property type="entry name" value="OMP_efflux"/>
</dbReference>
<dbReference type="STRING" id="416943.SAMN05445871_5632"/>
<dbReference type="Pfam" id="PF02321">
    <property type="entry name" value="OEP"/>
    <property type="match status" value="2"/>
</dbReference>
<dbReference type="SUPFAM" id="SSF56954">
    <property type="entry name" value="Outer membrane efflux proteins (OEP)"/>
    <property type="match status" value="1"/>
</dbReference>
<dbReference type="RefSeq" id="WP_309147449.1">
    <property type="nucleotide sequence ID" value="NZ_FNSR01000003.1"/>
</dbReference>
<proteinExistence type="inferred from homology"/>